<keyword evidence="2 9" id="KW-0812">Transmembrane</keyword>
<feature type="transmembrane region" description="Helical" evidence="9">
    <location>
        <begin position="225"/>
        <end position="246"/>
    </location>
</feature>
<dbReference type="SUPFAM" id="SSF48726">
    <property type="entry name" value="Immunoglobulin"/>
    <property type="match status" value="2"/>
</dbReference>
<dbReference type="Proteomes" id="UP000007648">
    <property type="component" value="Unassembled WGS sequence"/>
</dbReference>
<dbReference type="GO" id="GO:0033691">
    <property type="term" value="F:sialic acid binding"/>
    <property type="evidence" value="ECO:0007669"/>
    <property type="project" value="TreeGrafter"/>
</dbReference>
<dbReference type="InterPro" id="IPR013783">
    <property type="entry name" value="Ig-like_fold"/>
</dbReference>
<evidence type="ECO:0000256" key="8">
    <source>
        <dbReference type="SAM" id="MobiDB-lite"/>
    </source>
</evidence>
<evidence type="ECO:0000256" key="5">
    <source>
        <dbReference type="ARBA" id="ARBA00022989"/>
    </source>
</evidence>
<reference evidence="11 12" key="1">
    <citation type="journal article" date="2011" name="Proc. Natl. Acad. Sci. U.S.A.">
        <title>Genetic diversity and population structure of the endangered marsupial Sarcophilus harrisii (Tasmanian devil).</title>
        <authorList>
            <person name="Miller W."/>
            <person name="Hayes V.M."/>
            <person name="Ratan A."/>
            <person name="Petersen D.C."/>
            <person name="Wittekindt N.E."/>
            <person name="Miller J."/>
            <person name="Walenz B."/>
            <person name="Knight J."/>
            <person name="Qi J."/>
            <person name="Zhao F."/>
            <person name="Wang Q."/>
            <person name="Bedoya-Reina O.C."/>
            <person name="Katiyar N."/>
            <person name="Tomsho L.P."/>
            <person name="Kasson L.M."/>
            <person name="Hardie R.A."/>
            <person name="Woodbridge P."/>
            <person name="Tindall E.A."/>
            <person name="Bertelsen M.F."/>
            <person name="Dixon D."/>
            <person name="Pyecroft S."/>
            <person name="Helgen K.M."/>
            <person name="Lesk A.M."/>
            <person name="Pringle T.H."/>
            <person name="Patterson N."/>
            <person name="Zhang Y."/>
            <person name="Kreiss A."/>
            <person name="Woods G.M."/>
            <person name="Jones M.E."/>
            <person name="Schuster S.C."/>
        </authorList>
    </citation>
    <scope>NUCLEOTIDE SEQUENCE [LARGE SCALE GENOMIC DNA]</scope>
</reference>
<keyword evidence="12" id="KW-1185">Reference proteome</keyword>
<keyword evidence="5 9" id="KW-1133">Transmembrane helix</keyword>
<dbReference type="GeneTree" id="ENSGT01150000286907"/>
<feature type="domain" description="Ig-like" evidence="10">
    <location>
        <begin position="120"/>
        <end position="206"/>
    </location>
</feature>
<keyword evidence="4" id="KW-0130">Cell adhesion</keyword>
<protein>
    <recommendedName>
        <fullName evidence="10">Ig-like domain-containing protein</fullName>
    </recommendedName>
</protein>
<evidence type="ECO:0000256" key="1">
    <source>
        <dbReference type="ARBA" id="ARBA00004167"/>
    </source>
</evidence>
<sequence length="308" mass="34229">MQMPGAVTVQEGLCITIVCTFHHRPTSSSPIHGYWLKVEPGTNQGKPVATNDPMREVQEEFRGRFHLVGDPLKKNCTLRVTDARKEDSGKYYFDIKIGGEKFTYIDYKLDLKVTDLTEKPVIYSPEPLEEGQLATLLCLAPSVCREGIPPTFSWSGAAVPSQQPRQTFYFSELSFVPKLQDHGSNLTCGMTFPGAGGRALTERAVQLNVTSKTKPDFFTFTTGTLLGSGVTAFLAFCLILTCVKFLRKKKWSEDREVQDRKEANCSNQVPGVPLDQQRDSRPPSPDPTTQSSSGELYYATINFGRPKS</sequence>
<dbReference type="PANTHER" id="PTHR12035:SF125">
    <property type="entry name" value="SIALIC ACID-BINDING IG-LIKE LECTIN 5"/>
    <property type="match status" value="1"/>
</dbReference>
<dbReference type="InterPro" id="IPR036179">
    <property type="entry name" value="Ig-like_dom_sf"/>
</dbReference>
<proteinExistence type="inferred from homology"/>
<evidence type="ECO:0000313" key="12">
    <source>
        <dbReference type="Proteomes" id="UP000007648"/>
    </source>
</evidence>
<dbReference type="PANTHER" id="PTHR12035">
    <property type="entry name" value="SIALIC ACID BINDING IMMUNOGLOBULIN-LIKE LECTIN"/>
    <property type="match status" value="1"/>
</dbReference>
<name>A0A7N4PB24_SARHA</name>
<dbReference type="Pfam" id="PF07686">
    <property type="entry name" value="V-set"/>
    <property type="match status" value="1"/>
</dbReference>
<evidence type="ECO:0000256" key="3">
    <source>
        <dbReference type="ARBA" id="ARBA00022734"/>
    </source>
</evidence>
<dbReference type="Gene3D" id="2.60.40.10">
    <property type="entry name" value="Immunoglobulins"/>
    <property type="match status" value="2"/>
</dbReference>
<accession>A0A7N4PB24</accession>
<dbReference type="InterPro" id="IPR013106">
    <property type="entry name" value="Ig_V-set"/>
</dbReference>
<organism evidence="11 12">
    <name type="scientific">Sarcophilus harrisii</name>
    <name type="common">Tasmanian devil</name>
    <name type="synonym">Sarcophilus laniarius</name>
    <dbReference type="NCBI Taxonomy" id="9305"/>
    <lineage>
        <taxon>Eukaryota</taxon>
        <taxon>Metazoa</taxon>
        <taxon>Chordata</taxon>
        <taxon>Craniata</taxon>
        <taxon>Vertebrata</taxon>
        <taxon>Euteleostomi</taxon>
        <taxon>Mammalia</taxon>
        <taxon>Metatheria</taxon>
        <taxon>Dasyuromorphia</taxon>
        <taxon>Dasyuridae</taxon>
        <taxon>Sarcophilus</taxon>
    </lineage>
</organism>
<feature type="region of interest" description="Disordered" evidence="8">
    <location>
        <begin position="256"/>
        <end position="295"/>
    </location>
</feature>
<dbReference type="InterPro" id="IPR051036">
    <property type="entry name" value="SIGLEC"/>
</dbReference>
<comment type="similarity">
    <text evidence="7">Belongs to the immunoglobulin superfamily. SIGLEC (sialic acid binding Ig-like lectin) family.</text>
</comment>
<dbReference type="InterPro" id="IPR003599">
    <property type="entry name" value="Ig_sub"/>
</dbReference>
<comment type="subcellular location">
    <subcellularLocation>
        <location evidence="1">Membrane</location>
        <topology evidence="1">Single-pass membrane protein</topology>
    </subcellularLocation>
</comment>
<evidence type="ECO:0000256" key="2">
    <source>
        <dbReference type="ARBA" id="ARBA00022692"/>
    </source>
</evidence>
<reference evidence="11" key="2">
    <citation type="submission" date="2025-08" db="UniProtKB">
        <authorList>
            <consortium name="Ensembl"/>
        </authorList>
    </citation>
    <scope>IDENTIFICATION</scope>
</reference>
<evidence type="ECO:0000256" key="4">
    <source>
        <dbReference type="ARBA" id="ARBA00022889"/>
    </source>
</evidence>
<evidence type="ECO:0000259" key="10">
    <source>
        <dbReference type="PROSITE" id="PS50835"/>
    </source>
</evidence>
<evidence type="ECO:0000256" key="6">
    <source>
        <dbReference type="ARBA" id="ARBA00023136"/>
    </source>
</evidence>
<dbReference type="GO" id="GO:0005886">
    <property type="term" value="C:plasma membrane"/>
    <property type="evidence" value="ECO:0007669"/>
    <property type="project" value="TreeGrafter"/>
</dbReference>
<dbReference type="GO" id="GO:0030246">
    <property type="term" value="F:carbohydrate binding"/>
    <property type="evidence" value="ECO:0007669"/>
    <property type="project" value="UniProtKB-KW"/>
</dbReference>
<dbReference type="InParanoid" id="A0A7N4PB24"/>
<evidence type="ECO:0000256" key="9">
    <source>
        <dbReference type="SAM" id="Phobius"/>
    </source>
</evidence>
<dbReference type="SMART" id="SM00409">
    <property type="entry name" value="IG"/>
    <property type="match status" value="2"/>
</dbReference>
<dbReference type="GO" id="GO:0007155">
    <property type="term" value="P:cell adhesion"/>
    <property type="evidence" value="ECO:0007669"/>
    <property type="project" value="UniProtKB-KW"/>
</dbReference>
<dbReference type="AlphaFoldDB" id="A0A7N4PB24"/>
<evidence type="ECO:0000256" key="7">
    <source>
        <dbReference type="ARBA" id="ARBA00038361"/>
    </source>
</evidence>
<keyword evidence="6 9" id="KW-0472">Membrane</keyword>
<dbReference type="PROSITE" id="PS50835">
    <property type="entry name" value="IG_LIKE"/>
    <property type="match status" value="1"/>
</dbReference>
<reference evidence="11" key="3">
    <citation type="submission" date="2025-09" db="UniProtKB">
        <authorList>
            <consortium name="Ensembl"/>
        </authorList>
    </citation>
    <scope>IDENTIFICATION</scope>
</reference>
<dbReference type="InterPro" id="IPR007110">
    <property type="entry name" value="Ig-like_dom"/>
</dbReference>
<evidence type="ECO:0000313" key="11">
    <source>
        <dbReference type="Ensembl" id="ENSSHAP00000034371.1"/>
    </source>
</evidence>
<dbReference type="Ensembl" id="ENSSHAT00000042006.1">
    <property type="protein sequence ID" value="ENSSHAP00000034371.1"/>
    <property type="gene ID" value="ENSSHAG00000006709.2"/>
</dbReference>
<keyword evidence="3" id="KW-0430">Lectin</keyword>